<accession>X1KN87</accession>
<feature type="non-terminal residue" evidence="1">
    <location>
        <position position="1"/>
    </location>
</feature>
<dbReference type="Gene3D" id="3.30.950.10">
    <property type="entry name" value="Methyltransferase, Cobalt-precorrin-4 Transmethylase, Domain 2"/>
    <property type="match status" value="1"/>
</dbReference>
<dbReference type="AlphaFoldDB" id="X1KN87"/>
<dbReference type="EMBL" id="BARU01040974">
    <property type="protein sequence ID" value="GAH83473.1"/>
    <property type="molecule type" value="Genomic_DNA"/>
</dbReference>
<gene>
    <name evidence="1" type="ORF">S03H2_63268</name>
</gene>
<reference evidence="1" key="1">
    <citation type="journal article" date="2014" name="Front. Microbiol.">
        <title>High frequency of phylogenetically diverse reductive dehalogenase-homologous genes in deep subseafloor sedimentary metagenomes.</title>
        <authorList>
            <person name="Kawai M."/>
            <person name="Futagami T."/>
            <person name="Toyoda A."/>
            <person name="Takaki Y."/>
            <person name="Nishi S."/>
            <person name="Hori S."/>
            <person name="Arai W."/>
            <person name="Tsubouchi T."/>
            <person name="Morono Y."/>
            <person name="Uchiyama I."/>
            <person name="Ito T."/>
            <person name="Fujiyama A."/>
            <person name="Inagaki F."/>
            <person name="Takami H."/>
        </authorList>
    </citation>
    <scope>NUCLEOTIDE SEQUENCE</scope>
    <source>
        <strain evidence="1">Expedition CK06-06</strain>
    </source>
</reference>
<dbReference type="InterPro" id="IPR014776">
    <property type="entry name" value="4pyrrole_Mease_sub2"/>
</dbReference>
<comment type="caution">
    <text evidence="1">The sequence shown here is derived from an EMBL/GenBank/DDBJ whole genome shotgun (WGS) entry which is preliminary data.</text>
</comment>
<organism evidence="1">
    <name type="scientific">marine sediment metagenome</name>
    <dbReference type="NCBI Taxonomy" id="412755"/>
    <lineage>
        <taxon>unclassified sequences</taxon>
        <taxon>metagenomes</taxon>
        <taxon>ecological metagenomes</taxon>
    </lineage>
</organism>
<protein>
    <submittedName>
        <fullName evidence="1">Uncharacterized protein</fullName>
    </submittedName>
</protein>
<dbReference type="SUPFAM" id="SSF53790">
    <property type="entry name" value="Tetrapyrrole methylase"/>
    <property type="match status" value="1"/>
</dbReference>
<dbReference type="GO" id="GO:0008168">
    <property type="term" value="F:methyltransferase activity"/>
    <property type="evidence" value="ECO:0007669"/>
    <property type="project" value="InterPro"/>
</dbReference>
<dbReference type="InterPro" id="IPR035996">
    <property type="entry name" value="4pyrrol_Methylase_sf"/>
</dbReference>
<evidence type="ECO:0000313" key="1">
    <source>
        <dbReference type="EMBL" id="GAH83473.1"/>
    </source>
</evidence>
<proteinExistence type="predicted"/>
<sequence>QPKKLFNFLEKVLPSDMPCAVVYWAGYPDLQRIVRGTVADMGDKLLKEKEKFMGLLLIGRFLEGKPYEAAQKRVQTKPEEGPD</sequence>
<name>X1KN87_9ZZZZ</name>